<organism evidence="2">
    <name type="scientific">Skeletonema marinoi</name>
    <dbReference type="NCBI Taxonomy" id="267567"/>
    <lineage>
        <taxon>Eukaryota</taxon>
        <taxon>Sar</taxon>
        <taxon>Stramenopiles</taxon>
        <taxon>Ochrophyta</taxon>
        <taxon>Bacillariophyta</taxon>
        <taxon>Coscinodiscophyceae</taxon>
        <taxon>Thalassiosirophycidae</taxon>
        <taxon>Thalassiosirales</taxon>
        <taxon>Skeletonemataceae</taxon>
        <taxon>Skeletonema</taxon>
        <taxon>Skeletonema marinoi-dohrnii complex</taxon>
    </lineage>
</organism>
<sequence length="473" mass="53714">MVSSLERLPSRSKRRRVAARDDDAACPVYILSGEILKEVATYLAPPSRILFAIAITRTNNISPYETIMARSRSNKNQKSPPSIAGTDWATLDFGLIEKDLAAKLSDNDIRDVLLHIDAANKVKRLWLTNCTNIRGIGLRPLSGSTLIEKIDLSLVGKHCNPSNIMPEPPISCDIVLPILDSIISNETLCRLKYLNFPKGWRMRAYNIAKSGSSTETQSIFQAFLARYDQMLQNRGPPKNHSGIDLEIGIFGRHNSYGTQYNICHQCTKLFRHDCPVGDDNAEHYFCSACEREYCENCVTTTGCGICSYGFCVGTCITHSCASPNCDEKVCDECKQYWCDKCYRTWCDECCSRNCLDCEWCTKRYCRECSENDEMNGVLRCDEYDCVNIACSSCLLKRLQEGELDCMKCIRKATPLIKQLKDENKELKDENEALCQRIQNLEESKQSLEMLMYNRMGITSRDIGCRYRTLQEPN</sequence>
<dbReference type="AlphaFoldDB" id="A0A7S2M7N0"/>
<feature type="coiled-coil region" evidence="1">
    <location>
        <begin position="409"/>
        <end position="450"/>
    </location>
</feature>
<name>A0A7S2M7N0_9STRA</name>
<keyword evidence="1" id="KW-0175">Coiled coil</keyword>
<gene>
    <name evidence="2" type="ORF">SMAR0320_LOCUS21092</name>
</gene>
<reference evidence="2" key="1">
    <citation type="submission" date="2021-01" db="EMBL/GenBank/DDBJ databases">
        <authorList>
            <person name="Corre E."/>
            <person name="Pelletier E."/>
            <person name="Niang G."/>
            <person name="Scheremetjew M."/>
            <person name="Finn R."/>
            <person name="Kale V."/>
            <person name="Holt S."/>
            <person name="Cochrane G."/>
            <person name="Meng A."/>
            <person name="Brown T."/>
            <person name="Cohen L."/>
        </authorList>
    </citation>
    <scope>NUCLEOTIDE SEQUENCE</scope>
    <source>
        <strain evidence="2">SM1012Den-03</strain>
    </source>
</reference>
<evidence type="ECO:0000256" key="1">
    <source>
        <dbReference type="SAM" id="Coils"/>
    </source>
</evidence>
<dbReference type="EMBL" id="HBGZ01029649">
    <property type="protein sequence ID" value="CAD9627009.1"/>
    <property type="molecule type" value="Transcribed_RNA"/>
</dbReference>
<proteinExistence type="predicted"/>
<accession>A0A7S2M7N0</accession>
<protein>
    <submittedName>
        <fullName evidence="2">Uncharacterized protein</fullName>
    </submittedName>
</protein>
<evidence type="ECO:0000313" key="2">
    <source>
        <dbReference type="EMBL" id="CAD9627009.1"/>
    </source>
</evidence>